<evidence type="ECO:0000256" key="5">
    <source>
        <dbReference type="SAM" id="MobiDB-lite"/>
    </source>
</evidence>
<dbReference type="HOGENOM" id="CLU_070654_0_0_1"/>
<sequence>MNSADTVYVSDNDPSPPSSPHTTYESFLPSKTGVTPHSVYLSKKDIARFQPERWLNDEAVNFGLSMWYERFITSSLSSLKIVVFSTWFYSHLINNGPESVRRWTKWVNFPQLDLAIIPICQEYHWFVIIVCYPQLCLSQEPHHHCSILFMDSLGLKWGHNRKRVKEWLELELKIQYGLQNLPEIFSADIPVPVQPNDFDCGPYMIHYIDRFIRNFSLIEQAVEKKQLSDLQCSSGLSIWQPMFAKNKRQHLHIHAQRFWQISYKTDTVYE</sequence>
<dbReference type="InterPro" id="IPR003653">
    <property type="entry name" value="Peptidase_C48_C"/>
</dbReference>
<dbReference type="GO" id="GO:0006508">
    <property type="term" value="P:proteolysis"/>
    <property type="evidence" value="ECO:0007669"/>
    <property type="project" value="UniProtKB-KW"/>
</dbReference>
<keyword evidence="8" id="KW-1185">Reference proteome</keyword>
<gene>
    <name evidence="7" type="ORF">M422DRAFT_257613</name>
</gene>
<dbReference type="GO" id="GO:0008234">
    <property type="term" value="F:cysteine-type peptidase activity"/>
    <property type="evidence" value="ECO:0007669"/>
    <property type="project" value="UniProtKB-KW"/>
</dbReference>
<evidence type="ECO:0000256" key="3">
    <source>
        <dbReference type="ARBA" id="ARBA00022801"/>
    </source>
</evidence>
<proteinExistence type="inferred from homology"/>
<reference evidence="7 8" key="1">
    <citation type="submission" date="2014-06" db="EMBL/GenBank/DDBJ databases">
        <title>Evolutionary Origins and Diversification of the Mycorrhizal Mutualists.</title>
        <authorList>
            <consortium name="DOE Joint Genome Institute"/>
            <consortium name="Mycorrhizal Genomics Consortium"/>
            <person name="Kohler A."/>
            <person name="Kuo A."/>
            <person name="Nagy L.G."/>
            <person name="Floudas D."/>
            <person name="Copeland A."/>
            <person name="Barry K.W."/>
            <person name="Cichocki N."/>
            <person name="Veneault-Fourrey C."/>
            <person name="LaButti K."/>
            <person name="Lindquist E.A."/>
            <person name="Lipzen A."/>
            <person name="Lundell T."/>
            <person name="Morin E."/>
            <person name="Murat C."/>
            <person name="Riley R."/>
            <person name="Ohm R."/>
            <person name="Sun H."/>
            <person name="Tunlid A."/>
            <person name="Henrissat B."/>
            <person name="Grigoriev I.V."/>
            <person name="Hibbett D.S."/>
            <person name="Martin F."/>
        </authorList>
    </citation>
    <scope>NUCLEOTIDE SEQUENCE [LARGE SCALE GENOMIC DNA]</scope>
    <source>
        <strain evidence="7 8">SS14</strain>
    </source>
</reference>
<evidence type="ECO:0000256" key="1">
    <source>
        <dbReference type="ARBA" id="ARBA00005234"/>
    </source>
</evidence>
<feature type="region of interest" description="Disordered" evidence="5">
    <location>
        <begin position="1"/>
        <end position="25"/>
    </location>
</feature>
<keyword evidence="2" id="KW-0645">Protease</keyword>
<keyword evidence="3" id="KW-0378">Hydrolase</keyword>
<name>A0A0C9VDT3_SPHS4</name>
<evidence type="ECO:0000256" key="4">
    <source>
        <dbReference type="ARBA" id="ARBA00022807"/>
    </source>
</evidence>
<comment type="similarity">
    <text evidence="1">Belongs to the peptidase C48 family.</text>
</comment>
<dbReference type="PANTHER" id="PTHR46915:SF2">
    <property type="entry name" value="UBIQUITIN-LIKE PROTEASE 4"/>
    <property type="match status" value="1"/>
</dbReference>
<evidence type="ECO:0000313" key="8">
    <source>
        <dbReference type="Proteomes" id="UP000054279"/>
    </source>
</evidence>
<dbReference type="SUPFAM" id="SSF54001">
    <property type="entry name" value="Cysteine proteinases"/>
    <property type="match status" value="1"/>
</dbReference>
<dbReference type="Gene3D" id="3.40.395.10">
    <property type="entry name" value="Adenoviral Proteinase, Chain A"/>
    <property type="match status" value="1"/>
</dbReference>
<protein>
    <recommendedName>
        <fullName evidence="6">Ubiquitin-like protease family profile domain-containing protein</fullName>
    </recommendedName>
</protein>
<accession>A0A0C9VDT3</accession>
<dbReference type="InterPro" id="IPR038765">
    <property type="entry name" value="Papain-like_cys_pep_sf"/>
</dbReference>
<dbReference type="EMBL" id="KN837151">
    <property type="protein sequence ID" value="KIJ39562.1"/>
    <property type="molecule type" value="Genomic_DNA"/>
</dbReference>
<keyword evidence="4" id="KW-0788">Thiol protease</keyword>
<dbReference type="Pfam" id="PF02902">
    <property type="entry name" value="Peptidase_C48"/>
    <property type="match status" value="1"/>
</dbReference>
<dbReference type="OrthoDB" id="442460at2759"/>
<dbReference type="GO" id="GO:0019783">
    <property type="term" value="F:ubiquitin-like protein peptidase activity"/>
    <property type="evidence" value="ECO:0007669"/>
    <property type="project" value="UniProtKB-ARBA"/>
</dbReference>
<evidence type="ECO:0000256" key="2">
    <source>
        <dbReference type="ARBA" id="ARBA00022670"/>
    </source>
</evidence>
<dbReference type="MEROPS" id="C48.001"/>
<dbReference type="Proteomes" id="UP000054279">
    <property type="component" value="Unassembled WGS sequence"/>
</dbReference>
<organism evidence="7 8">
    <name type="scientific">Sphaerobolus stellatus (strain SS14)</name>
    <dbReference type="NCBI Taxonomy" id="990650"/>
    <lineage>
        <taxon>Eukaryota</taxon>
        <taxon>Fungi</taxon>
        <taxon>Dikarya</taxon>
        <taxon>Basidiomycota</taxon>
        <taxon>Agaricomycotina</taxon>
        <taxon>Agaricomycetes</taxon>
        <taxon>Phallomycetidae</taxon>
        <taxon>Geastrales</taxon>
        <taxon>Sphaerobolaceae</taxon>
        <taxon>Sphaerobolus</taxon>
    </lineage>
</organism>
<evidence type="ECO:0000259" key="6">
    <source>
        <dbReference type="PROSITE" id="PS50600"/>
    </source>
</evidence>
<evidence type="ECO:0000313" key="7">
    <source>
        <dbReference type="EMBL" id="KIJ39562.1"/>
    </source>
</evidence>
<dbReference type="PANTHER" id="PTHR46915">
    <property type="entry name" value="UBIQUITIN-LIKE PROTEASE 4-RELATED"/>
    <property type="match status" value="1"/>
</dbReference>
<dbReference type="PROSITE" id="PS50600">
    <property type="entry name" value="ULP_PROTEASE"/>
    <property type="match status" value="1"/>
</dbReference>
<dbReference type="AlphaFoldDB" id="A0A0C9VDT3"/>
<feature type="domain" description="Ubiquitin-like protease family profile" evidence="6">
    <location>
        <begin position="39"/>
        <end position="211"/>
    </location>
</feature>
<dbReference type="GO" id="GO:0016926">
    <property type="term" value="P:protein desumoylation"/>
    <property type="evidence" value="ECO:0007669"/>
    <property type="project" value="UniProtKB-ARBA"/>
</dbReference>